<evidence type="ECO:0000313" key="1">
    <source>
        <dbReference type="EMBL" id="MPN49251.1"/>
    </source>
</evidence>
<gene>
    <name evidence="1" type="ORF">SDC9_196866</name>
</gene>
<comment type="caution">
    <text evidence="1">The sequence shown here is derived from an EMBL/GenBank/DDBJ whole genome shotgun (WGS) entry which is preliminary data.</text>
</comment>
<name>A0A645ID31_9ZZZZ</name>
<protein>
    <submittedName>
        <fullName evidence="1">Uncharacterized protein</fullName>
    </submittedName>
</protein>
<dbReference type="EMBL" id="VSSQ01112296">
    <property type="protein sequence ID" value="MPN49251.1"/>
    <property type="molecule type" value="Genomic_DNA"/>
</dbReference>
<reference evidence="1" key="1">
    <citation type="submission" date="2019-08" db="EMBL/GenBank/DDBJ databases">
        <authorList>
            <person name="Kucharzyk K."/>
            <person name="Murdoch R.W."/>
            <person name="Higgins S."/>
            <person name="Loffler F."/>
        </authorList>
    </citation>
    <scope>NUCLEOTIDE SEQUENCE</scope>
</reference>
<accession>A0A645ID31</accession>
<dbReference type="AlphaFoldDB" id="A0A645ID31"/>
<sequence length="46" mass="5104">MHDLTQWAVLPVEVASKLILARLTDKRVSILLIIMGCSILRTNVAT</sequence>
<proteinExistence type="predicted"/>
<organism evidence="1">
    <name type="scientific">bioreactor metagenome</name>
    <dbReference type="NCBI Taxonomy" id="1076179"/>
    <lineage>
        <taxon>unclassified sequences</taxon>
        <taxon>metagenomes</taxon>
        <taxon>ecological metagenomes</taxon>
    </lineage>
</organism>